<name>A0A9W6WVT8_9STRA</name>
<organism evidence="2 3">
    <name type="scientific">Phytophthora fragariaefolia</name>
    <dbReference type="NCBI Taxonomy" id="1490495"/>
    <lineage>
        <taxon>Eukaryota</taxon>
        <taxon>Sar</taxon>
        <taxon>Stramenopiles</taxon>
        <taxon>Oomycota</taxon>
        <taxon>Peronosporomycetes</taxon>
        <taxon>Peronosporales</taxon>
        <taxon>Peronosporaceae</taxon>
        <taxon>Phytophthora</taxon>
    </lineage>
</organism>
<evidence type="ECO:0000313" key="2">
    <source>
        <dbReference type="EMBL" id="GMF18669.1"/>
    </source>
</evidence>
<accession>A0A9W6WVT8</accession>
<proteinExistence type="predicted"/>
<keyword evidence="3" id="KW-1185">Reference proteome</keyword>
<dbReference type="EMBL" id="BSXT01000139">
    <property type="protein sequence ID" value="GMF18669.1"/>
    <property type="molecule type" value="Genomic_DNA"/>
</dbReference>
<feature type="compositionally biased region" description="Acidic residues" evidence="1">
    <location>
        <begin position="235"/>
        <end position="250"/>
    </location>
</feature>
<evidence type="ECO:0000256" key="1">
    <source>
        <dbReference type="SAM" id="MobiDB-lite"/>
    </source>
</evidence>
<feature type="compositionally biased region" description="Basic and acidic residues" evidence="1">
    <location>
        <begin position="174"/>
        <end position="188"/>
    </location>
</feature>
<feature type="compositionally biased region" description="Basic residues" evidence="1">
    <location>
        <begin position="222"/>
        <end position="231"/>
    </location>
</feature>
<evidence type="ECO:0000313" key="3">
    <source>
        <dbReference type="Proteomes" id="UP001165121"/>
    </source>
</evidence>
<feature type="region of interest" description="Disordered" evidence="1">
    <location>
        <begin position="202"/>
        <end position="250"/>
    </location>
</feature>
<dbReference type="AlphaFoldDB" id="A0A9W6WVT8"/>
<gene>
    <name evidence="2" type="ORF">Pfra01_000170700</name>
</gene>
<sequence length="279" mass="30889">MERTAVQAAEVPTDLKSATNDACATREVIHAEEAHQPQRPVTRAAKRGGAEARRRLEETQALHDELVTKNGAVVLRKNAVTPENDTVAAVVDETVMGEGAAATRIDVAVVAQYSDTVNAGDETSRAREEVTPVPTTAALTEQSDVVNDVLTPQKTKPVDEIQQPRRPVTRAVQRRIDEDRRQQRAVPVDDKEWQMKNSIGNRVMIPPNDAEMLEGSDVPKKTNGKQKRRRRASDVDSEEEDLDASEDLVDDEAVELVCDEGGLYAARRRLDMMVYDEQT</sequence>
<feature type="region of interest" description="Disordered" evidence="1">
    <location>
        <begin position="156"/>
        <end position="188"/>
    </location>
</feature>
<protein>
    <submittedName>
        <fullName evidence="2">Unnamed protein product</fullName>
    </submittedName>
</protein>
<feature type="region of interest" description="Disordered" evidence="1">
    <location>
        <begin position="34"/>
        <end position="53"/>
    </location>
</feature>
<dbReference type="Proteomes" id="UP001165121">
    <property type="component" value="Unassembled WGS sequence"/>
</dbReference>
<comment type="caution">
    <text evidence="2">The sequence shown here is derived from an EMBL/GenBank/DDBJ whole genome shotgun (WGS) entry which is preliminary data.</text>
</comment>
<reference evidence="2" key="1">
    <citation type="submission" date="2023-04" db="EMBL/GenBank/DDBJ databases">
        <title>Phytophthora fragariaefolia NBRC 109709.</title>
        <authorList>
            <person name="Ichikawa N."/>
            <person name="Sato H."/>
            <person name="Tonouchi N."/>
        </authorList>
    </citation>
    <scope>NUCLEOTIDE SEQUENCE</scope>
    <source>
        <strain evidence="2">NBRC 109709</strain>
    </source>
</reference>